<name>A0ABR2FFZ2_9ROSI</name>
<feature type="region of interest" description="Disordered" evidence="5">
    <location>
        <begin position="54"/>
        <end position="77"/>
    </location>
</feature>
<dbReference type="EMBL" id="JBBPBM010000006">
    <property type="protein sequence ID" value="KAK8579857.1"/>
    <property type="molecule type" value="Genomic_DNA"/>
</dbReference>
<comment type="caution">
    <text evidence="8">The sequence shown here is derived from an EMBL/GenBank/DDBJ whole genome shotgun (WGS) entry which is preliminary data.</text>
</comment>
<dbReference type="PANTHER" id="PTHR31234:SF72">
    <property type="entry name" value="NDR1_HIN1-LIKE PROTEIN 6"/>
    <property type="match status" value="1"/>
</dbReference>
<keyword evidence="4 6" id="KW-0472">Membrane</keyword>
<feature type="transmembrane region" description="Helical" evidence="6">
    <location>
        <begin position="272"/>
        <end position="290"/>
    </location>
</feature>
<sequence>MVSCLKSLELNSSSSSMADQQKIHPVALADIESPPQTSPTAPLVLVGTTRSDHVNPVEEHNPSNSQVSPISHLKPPKRRRSCCCRYLCWTLSILLLLIVVIGIIVAILFLVFRPKLPNYTIDGLEVTQINLSSNSSLSASFHVNITARNPNKRIGIYYGDSHITVWYTETQLCQGSIPKFYQGHRNMTVLVLPMLGQIQNGTGLLAALQQQQQQTGNIPLLLRTRQPVRIKLGSLKLPEMKLSVRCRLLVDALSPNNSIRISSSSCSFRFKLSNSSFLAVGIVFLYPYFYCFL</sequence>
<dbReference type="Proteomes" id="UP001472677">
    <property type="component" value="Unassembled WGS sequence"/>
</dbReference>
<evidence type="ECO:0000259" key="7">
    <source>
        <dbReference type="Pfam" id="PF03168"/>
    </source>
</evidence>
<keyword evidence="3 6" id="KW-1133">Transmembrane helix</keyword>
<organism evidence="8 9">
    <name type="scientific">Hibiscus sabdariffa</name>
    <name type="common">roselle</name>
    <dbReference type="NCBI Taxonomy" id="183260"/>
    <lineage>
        <taxon>Eukaryota</taxon>
        <taxon>Viridiplantae</taxon>
        <taxon>Streptophyta</taxon>
        <taxon>Embryophyta</taxon>
        <taxon>Tracheophyta</taxon>
        <taxon>Spermatophyta</taxon>
        <taxon>Magnoliopsida</taxon>
        <taxon>eudicotyledons</taxon>
        <taxon>Gunneridae</taxon>
        <taxon>Pentapetalae</taxon>
        <taxon>rosids</taxon>
        <taxon>malvids</taxon>
        <taxon>Malvales</taxon>
        <taxon>Malvaceae</taxon>
        <taxon>Malvoideae</taxon>
        <taxon>Hibiscus</taxon>
    </lineage>
</organism>
<dbReference type="InterPro" id="IPR004864">
    <property type="entry name" value="LEA_2"/>
</dbReference>
<dbReference type="PANTHER" id="PTHR31234">
    <property type="entry name" value="LATE EMBRYOGENESIS ABUNDANT (LEA) HYDROXYPROLINE-RICH GLYCOPROTEIN FAMILY"/>
    <property type="match status" value="1"/>
</dbReference>
<keyword evidence="9" id="KW-1185">Reference proteome</keyword>
<dbReference type="InterPro" id="IPR044839">
    <property type="entry name" value="NDR1-like"/>
</dbReference>
<proteinExistence type="predicted"/>
<gene>
    <name evidence="8" type="ORF">V6N12_070161</name>
</gene>
<evidence type="ECO:0000256" key="4">
    <source>
        <dbReference type="ARBA" id="ARBA00023136"/>
    </source>
</evidence>
<evidence type="ECO:0000256" key="6">
    <source>
        <dbReference type="SAM" id="Phobius"/>
    </source>
</evidence>
<reference evidence="8 9" key="1">
    <citation type="journal article" date="2024" name="G3 (Bethesda)">
        <title>Genome assembly of Hibiscus sabdariffa L. provides insights into metabolisms of medicinal natural products.</title>
        <authorList>
            <person name="Kim T."/>
        </authorList>
    </citation>
    <scope>NUCLEOTIDE SEQUENCE [LARGE SCALE GENOMIC DNA]</scope>
    <source>
        <strain evidence="8">TK-2024</strain>
        <tissue evidence="8">Old leaves</tissue>
    </source>
</reference>
<evidence type="ECO:0000313" key="8">
    <source>
        <dbReference type="EMBL" id="KAK8579857.1"/>
    </source>
</evidence>
<evidence type="ECO:0000313" key="9">
    <source>
        <dbReference type="Proteomes" id="UP001472677"/>
    </source>
</evidence>
<evidence type="ECO:0000256" key="5">
    <source>
        <dbReference type="SAM" id="MobiDB-lite"/>
    </source>
</evidence>
<keyword evidence="2 6" id="KW-0812">Transmembrane</keyword>
<dbReference type="Pfam" id="PF03168">
    <property type="entry name" value="LEA_2"/>
    <property type="match status" value="1"/>
</dbReference>
<evidence type="ECO:0000256" key="2">
    <source>
        <dbReference type="ARBA" id="ARBA00022692"/>
    </source>
</evidence>
<protein>
    <recommendedName>
        <fullName evidence="7">Late embryogenesis abundant protein LEA-2 subgroup domain-containing protein</fullName>
    </recommendedName>
</protein>
<evidence type="ECO:0000256" key="1">
    <source>
        <dbReference type="ARBA" id="ARBA00004167"/>
    </source>
</evidence>
<dbReference type="SUPFAM" id="SSF117070">
    <property type="entry name" value="LEA14-like"/>
    <property type="match status" value="1"/>
</dbReference>
<feature type="domain" description="Late embryogenesis abundant protein LEA-2 subgroup" evidence="7">
    <location>
        <begin position="145"/>
        <end position="238"/>
    </location>
</feature>
<accession>A0ABR2FFZ2</accession>
<feature type="transmembrane region" description="Helical" evidence="6">
    <location>
        <begin position="89"/>
        <end position="112"/>
    </location>
</feature>
<evidence type="ECO:0000256" key="3">
    <source>
        <dbReference type="ARBA" id="ARBA00022989"/>
    </source>
</evidence>
<comment type="subcellular location">
    <subcellularLocation>
        <location evidence="1">Membrane</location>
        <topology evidence="1">Single-pass membrane protein</topology>
    </subcellularLocation>
</comment>